<organism evidence="7">
    <name type="scientific">Medioppia subpectinata</name>
    <dbReference type="NCBI Taxonomy" id="1979941"/>
    <lineage>
        <taxon>Eukaryota</taxon>
        <taxon>Metazoa</taxon>
        <taxon>Ecdysozoa</taxon>
        <taxon>Arthropoda</taxon>
        <taxon>Chelicerata</taxon>
        <taxon>Arachnida</taxon>
        <taxon>Acari</taxon>
        <taxon>Acariformes</taxon>
        <taxon>Sarcoptiformes</taxon>
        <taxon>Oribatida</taxon>
        <taxon>Brachypylina</taxon>
        <taxon>Oppioidea</taxon>
        <taxon>Oppiidae</taxon>
        <taxon>Medioppia</taxon>
    </lineage>
</organism>
<dbReference type="PANTHER" id="PTHR43918">
    <property type="entry name" value="ACETYLCHOLINESTERASE"/>
    <property type="match status" value="1"/>
</dbReference>
<dbReference type="Gene3D" id="3.40.50.1820">
    <property type="entry name" value="alpha/beta hydrolase"/>
    <property type="match status" value="1"/>
</dbReference>
<dbReference type="GO" id="GO:0005886">
    <property type="term" value="C:plasma membrane"/>
    <property type="evidence" value="ECO:0007669"/>
    <property type="project" value="TreeGrafter"/>
</dbReference>
<dbReference type="Pfam" id="PF00135">
    <property type="entry name" value="COesterase"/>
    <property type="match status" value="1"/>
</dbReference>
<dbReference type="GO" id="GO:0019695">
    <property type="term" value="P:choline metabolic process"/>
    <property type="evidence" value="ECO:0007669"/>
    <property type="project" value="TreeGrafter"/>
</dbReference>
<name>A0A7R9L351_9ACAR</name>
<protein>
    <recommendedName>
        <fullName evidence="6">Carboxylesterase type B domain-containing protein</fullName>
    </recommendedName>
</protein>
<dbReference type="OrthoDB" id="6508095at2759"/>
<dbReference type="InterPro" id="IPR050654">
    <property type="entry name" value="AChE-related_enzymes"/>
</dbReference>
<dbReference type="AlphaFoldDB" id="A0A7R9L351"/>
<comment type="similarity">
    <text evidence="1">Belongs to the type-B carboxylesterase/lipase family.</text>
</comment>
<dbReference type="EMBL" id="CAJPIZ010014284">
    <property type="protein sequence ID" value="CAG2114688.1"/>
    <property type="molecule type" value="Genomic_DNA"/>
</dbReference>
<feature type="signal peptide" evidence="5">
    <location>
        <begin position="1"/>
        <end position="18"/>
    </location>
</feature>
<reference evidence="7" key="1">
    <citation type="submission" date="2020-11" db="EMBL/GenBank/DDBJ databases">
        <authorList>
            <person name="Tran Van P."/>
        </authorList>
    </citation>
    <scope>NUCLEOTIDE SEQUENCE</scope>
</reference>
<dbReference type="InterPro" id="IPR029058">
    <property type="entry name" value="AB_hydrolase_fold"/>
</dbReference>
<feature type="domain" description="Carboxylesterase type B" evidence="6">
    <location>
        <begin position="25"/>
        <end position="148"/>
    </location>
</feature>
<dbReference type="SUPFAM" id="SSF53474">
    <property type="entry name" value="alpha/beta-Hydrolases"/>
    <property type="match status" value="1"/>
</dbReference>
<dbReference type="PANTHER" id="PTHR43918:SF4">
    <property type="entry name" value="CARBOXYLIC ESTER HYDROLASE"/>
    <property type="match status" value="1"/>
</dbReference>
<feature type="chain" id="PRO_5035591987" description="Carboxylesterase type B domain-containing protein" evidence="5">
    <location>
        <begin position="19"/>
        <end position="149"/>
    </location>
</feature>
<evidence type="ECO:0000313" key="7">
    <source>
        <dbReference type="EMBL" id="CAD7634258.1"/>
    </source>
</evidence>
<evidence type="ECO:0000256" key="3">
    <source>
        <dbReference type="ARBA" id="ARBA00022801"/>
    </source>
</evidence>
<evidence type="ECO:0000256" key="1">
    <source>
        <dbReference type="ARBA" id="ARBA00005964"/>
    </source>
</evidence>
<dbReference type="Proteomes" id="UP000759131">
    <property type="component" value="Unassembled WGS sequence"/>
</dbReference>
<keyword evidence="8" id="KW-1185">Reference proteome</keyword>
<proteinExistence type="inferred from homology"/>
<evidence type="ECO:0000313" key="8">
    <source>
        <dbReference type="Proteomes" id="UP000759131"/>
    </source>
</evidence>
<evidence type="ECO:0000256" key="2">
    <source>
        <dbReference type="ARBA" id="ARBA00022487"/>
    </source>
</evidence>
<keyword evidence="5" id="KW-0732">Signal</keyword>
<evidence type="ECO:0000256" key="5">
    <source>
        <dbReference type="SAM" id="SignalP"/>
    </source>
</evidence>
<sequence>MFLSTAIVTLFSIHAIVCEDVNTIDVKTSSGVVRGQTLVFNNKSIDQFLGIPYAVPPLGALRFSKPKSIDKPAVEIIDATAAKFSCMQKDGTGLLKVSEDCLVVDVWSPHRGKSQIAEPLKPVMFWIYGGSLTSGSIFLPTYDGRPLVT</sequence>
<evidence type="ECO:0000259" key="6">
    <source>
        <dbReference type="Pfam" id="PF00135"/>
    </source>
</evidence>
<dbReference type="InterPro" id="IPR002018">
    <property type="entry name" value="CarbesteraseB"/>
</dbReference>
<dbReference type="EMBL" id="OC868859">
    <property type="protein sequence ID" value="CAD7634258.1"/>
    <property type="molecule type" value="Genomic_DNA"/>
</dbReference>
<dbReference type="GO" id="GO:0005615">
    <property type="term" value="C:extracellular space"/>
    <property type="evidence" value="ECO:0007669"/>
    <property type="project" value="TreeGrafter"/>
</dbReference>
<dbReference type="GO" id="GO:0006581">
    <property type="term" value="P:acetylcholine catabolic process"/>
    <property type="evidence" value="ECO:0007669"/>
    <property type="project" value="TreeGrafter"/>
</dbReference>
<keyword evidence="4" id="KW-0325">Glycoprotein</keyword>
<dbReference type="GO" id="GO:0003990">
    <property type="term" value="F:acetylcholinesterase activity"/>
    <property type="evidence" value="ECO:0007669"/>
    <property type="project" value="TreeGrafter"/>
</dbReference>
<feature type="non-terminal residue" evidence="7">
    <location>
        <position position="149"/>
    </location>
</feature>
<keyword evidence="3" id="KW-0378">Hydrolase</keyword>
<gene>
    <name evidence="7" type="ORF">OSB1V03_LOCUS14654</name>
</gene>
<evidence type="ECO:0000256" key="4">
    <source>
        <dbReference type="ARBA" id="ARBA00023180"/>
    </source>
</evidence>
<accession>A0A7R9L351</accession>
<keyword evidence="2" id="KW-0719">Serine esterase</keyword>